<keyword evidence="3" id="KW-1185">Reference proteome</keyword>
<comment type="caution">
    <text evidence="2">The sequence shown here is derived from an EMBL/GenBank/DDBJ whole genome shotgun (WGS) entry which is preliminary data.</text>
</comment>
<feature type="region of interest" description="Disordered" evidence="1">
    <location>
        <begin position="35"/>
        <end position="103"/>
    </location>
</feature>
<evidence type="ECO:0000313" key="2">
    <source>
        <dbReference type="EMBL" id="KAE8662978.1"/>
    </source>
</evidence>
<gene>
    <name evidence="2" type="ORF">F3Y22_tig00113124pilonHSYRG00583</name>
</gene>
<dbReference type="Proteomes" id="UP000436088">
    <property type="component" value="Unassembled WGS sequence"/>
</dbReference>
<feature type="compositionally biased region" description="Basic and acidic residues" evidence="1">
    <location>
        <begin position="42"/>
        <end position="61"/>
    </location>
</feature>
<reference evidence="2" key="1">
    <citation type="submission" date="2019-09" db="EMBL/GenBank/DDBJ databases">
        <title>Draft genome information of white flower Hibiscus syriacus.</title>
        <authorList>
            <person name="Kim Y.-M."/>
        </authorList>
    </citation>
    <scope>NUCLEOTIDE SEQUENCE [LARGE SCALE GENOMIC DNA]</scope>
    <source>
        <strain evidence="2">YM2019G1</strain>
    </source>
</reference>
<accession>A0A6A2WQT8</accession>
<protein>
    <submittedName>
        <fullName evidence="2">Uncharacterized protein</fullName>
    </submittedName>
</protein>
<feature type="compositionally biased region" description="Acidic residues" evidence="1">
    <location>
        <begin position="93"/>
        <end position="103"/>
    </location>
</feature>
<sequence length="180" mass="20725">MENEGERKFPAFPDKPYSIQMDFMNALYHSLDKGGVSMLESPTDKKKSEERVESDEKKEQIGSDDEPDWLKNFAVNKDNQIDDKKGKKKKNSDEEEGESEEEEVKLKVYFPDHVKVYISEVLRLGISTQINERCLELQKNKKKETSKMKFLFSCTSPNFMVTTHNIMAPGDGNYVTVADI</sequence>
<dbReference type="EMBL" id="VEPZ02001693">
    <property type="protein sequence ID" value="KAE8662978.1"/>
    <property type="molecule type" value="Genomic_DNA"/>
</dbReference>
<name>A0A6A2WQT8_HIBSY</name>
<evidence type="ECO:0000256" key="1">
    <source>
        <dbReference type="SAM" id="MobiDB-lite"/>
    </source>
</evidence>
<organism evidence="2 3">
    <name type="scientific">Hibiscus syriacus</name>
    <name type="common">Rose of Sharon</name>
    <dbReference type="NCBI Taxonomy" id="106335"/>
    <lineage>
        <taxon>Eukaryota</taxon>
        <taxon>Viridiplantae</taxon>
        <taxon>Streptophyta</taxon>
        <taxon>Embryophyta</taxon>
        <taxon>Tracheophyta</taxon>
        <taxon>Spermatophyta</taxon>
        <taxon>Magnoliopsida</taxon>
        <taxon>eudicotyledons</taxon>
        <taxon>Gunneridae</taxon>
        <taxon>Pentapetalae</taxon>
        <taxon>rosids</taxon>
        <taxon>malvids</taxon>
        <taxon>Malvales</taxon>
        <taxon>Malvaceae</taxon>
        <taxon>Malvoideae</taxon>
        <taxon>Hibiscus</taxon>
    </lineage>
</organism>
<dbReference type="AlphaFoldDB" id="A0A6A2WQT8"/>
<proteinExistence type="predicted"/>
<evidence type="ECO:0000313" key="3">
    <source>
        <dbReference type="Proteomes" id="UP000436088"/>
    </source>
</evidence>